<dbReference type="SUPFAM" id="SSF52047">
    <property type="entry name" value="RNI-like"/>
    <property type="match status" value="1"/>
</dbReference>
<name>L0P1S2_PHYED</name>
<dbReference type="GO" id="GO:0019005">
    <property type="term" value="C:SCF ubiquitin ligase complex"/>
    <property type="evidence" value="ECO:0007669"/>
    <property type="project" value="TreeGrafter"/>
</dbReference>
<dbReference type="PANTHER" id="PTHR16134">
    <property type="entry name" value="F-BOX/TPR REPEAT PROTEIN POF3"/>
    <property type="match status" value="1"/>
</dbReference>
<protein>
    <submittedName>
        <fullName evidence="1">PH01B015M02.17 protein</fullName>
    </submittedName>
</protein>
<dbReference type="GO" id="GO:0031146">
    <property type="term" value="P:SCF-dependent proteasomal ubiquitin-dependent protein catabolic process"/>
    <property type="evidence" value="ECO:0007669"/>
    <property type="project" value="TreeGrafter"/>
</dbReference>
<dbReference type="AlphaFoldDB" id="L0P1S2"/>
<proteinExistence type="predicted"/>
<reference evidence="1" key="1">
    <citation type="submission" date="2012-05" db="EMBL/GenBank/DDBJ databases">
        <authorList>
            <person name="Han B."/>
            <person name="Lu Y."/>
            <person name="Feng Q."/>
            <person name="Zhao Q."/>
            <person name="Lu T.T."/>
            <person name="Li Y."/>
            <person name="Liu K.Y."/>
            <person name="Huang X.H."/>
            <person name="Fan D.L."/>
            <person name="Weng Q.J."/>
            <person name="Zhang L."/>
            <person name="Lu Y.Q."/>
            <person name="Guo Y.L."/>
            <person name="Li W.J."/>
            <person name="Zhou C.C."/>
            <person name="Lu H.Y."/>
            <person name="Huang T."/>
            <person name="Zhu C.R."/>
            <person name="Zhao Y."/>
            <person name="Hu T."/>
            <person name="Yao N."/>
        </authorList>
    </citation>
    <scope>NUCLEOTIDE SEQUENCE</scope>
</reference>
<evidence type="ECO:0000313" key="1">
    <source>
        <dbReference type="EMBL" id="CCI55416.1"/>
    </source>
</evidence>
<dbReference type="PANTHER" id="PTHR16134:SF43">
    <property type="entry name" value="CORONATINE-INSENSITIVE PROTEIN 1"/>
    <property type="match status" value="1"/>
</dbReference>
<gene>
    <name evidence="1" type="primary">PH01B015M02.17</name>
</gene>
<dbReference type="EMBL" id="FO203443">
    <property type="protein sequence ID" value="CCI55416.1"/>
    <property type="molecule type" value="Genomic_DNA"/>
</dbReference>
<dbReference type="InterPro" id="IPR032675">
    <property type="entry name" value="LRR_dom_sf"/>
</dbReference>
<sequence>MVLDEDALALLCARGHVLQTLRLDKCLRTLFLEESNIMDHDGEWLQKLAINNSVLETLNFYMTDLLLVSLKTSDHDVSELDGFSQTANALQEFGGGSFTEQRNVQVRVVLGDRGLETVAQKCKKLRRLRIEWSENEHGLEDEQGKVSHVGLSSVALTCSELEYLVVYASGIMNTTLDCFRMYGKKLCNFCFVLLDREERIADLPLDNDVWSLLSGCNNLQRSSLYLRTGGLSDVGLGYIGEYSGSIRYMLLGNVGDSDGGLLQFARACSNFQKLELRSCCFGPCCTALHLL</sequence>
<organism evidence="1">
    <name type="scientific">Phyllostachys edulis</name>
    <name type="common">Tortoise shell bamboo</name>
    <name type="synonym">Bambusa edulis</name>
    <dbReference type="NCBI Taxonomy" id="38705"/>
    <lineage>
        <taxon>Eukaryota</taxon>
        <taxon>Viridiplantae</taxon>
        <taxon>Streptophyta</taxon>
        <taxon>Embryophyta</taxon>
        <taxon>Tracheophyta</taxon>
        <taxon>Spermatophyta</taxon>
        <taxon>Magnoliopsida</taxon>
        <taxon>Liliopsida</taxon>
        <taxon>Poales</taxon>
        <taxon>Poaceae</taxon>
        <taxon>BOP clade</taxon>
        <taxon>Bambusoideae</taxon>
        <taxon>Arundinarodae</taxon>
        <taxon>Arundinarieae</taxon>
        <taxon>Arundinariinae</taxon>
        <taxon>Phyllostachys</taxon>
    </lineage>
</organism>
<accession>L0P1S2</accession>
<dbReference type="Gene3D" id="3.80.10.10">
    <property type="entry name" value="Ribonuclease Inhibitor"/>
    <property type="match status" value="1"/>
</dbReference>